<dbReference type="InterPro" id="IPR007502">
    <property type="entry name" value="Helicase-assoc_dom"/>
</dbReference>
<dbReference type="InterPro" id="IPR027417">
    <property type="entry name" value="P-loop_NTPase"/>
</dbReference>
<proteinExistence type="inferred from homology"/>
<dbReference type="EC" id="3.6.4.13" evidence="2"/>
<dbReference type="SMART" id="SM00847">
    <property type="entry name" value="HA2"/>
    <property type="match status" value="1"/>
</dbReference>
<dbReference type="RefSeq" id="XP_028966570.1">
    <property type="nucleotide sequence ID" value="XM_029110737.1"/>
</dbReference>
<evidence type="ECO:0000313" key="11">
    <source>
        <dbReference type="Proteomes" id="UP000694867"/>
    </source>
</evidence>
<accession>A0AAJ7WGY2</accession>
<sequence length="1137" mass="127065">MGRVKKLRKLLRHQEVREGLLKGEPDGAEEPSPESTEVQDGQKKKASKAALAANFKEKKTAHLSKKKKKELLKVLEKKQKRRNREAIVEKLSQLKQEATRDRRKLCPQKSSKSLRKRRVSAVQKWGKGASEPKQPRPDVLGFEEGSDGDDETTDEELSGASEGDEEPEITEQKEETVTAPEIPRGDTIPFKKHSTINDEDDDIGEINANIGHLNPMKSIQPVLLNRPPEVIKHRSELPIINMEQEITETIATNPVTIICGQTGSGKTTQVVQFLYEAGYGHSGLIGITEPRRIAAISTSKRVAYETGLGQEIVSYQVRFEGNCSEKTRIKFCTDGVLLKEMEHDLSLSKYSVVIIDEAHERSVHSDIVIGLLSRVVKLRESKGKPLRVIIMSATLRVTDFTENEKLFKIPPPVIDVESRQYPVTIHFNRTTPKDYMQDAFKKICKIHNKLPPGGILVFVTGKMEVIRLVNQLKSRFPPPNDEAYPKRERSKARAARGNSPAVVETDGPEVPQGAEKSSDVDKAGGDDQETIDDPAANRDSKQGLDLEKYDLYPIEEADLGDQMDNEDSSDEEEKALTENDDESSDSGGEAFPQVDCNASSAMKVLPMYAMLPSSLQQRVFEEMNDQSRLCVIATNVAETSLTIPGIRYVIDCGKCKTRVYDKVTGISKFLVTWTSKAAATQRAGRAGRQGPGHCYRLYSSAVFNDSFVEHTPAEITLRPVDGLMLQMKCMGIEKVINFPFPTPPAKEALVAAENCLVEIGALERTQMKPLSVRERENWLYSSTATPLGRAMGCFPVAPRYAKMLALSYQDSSLLPYVITLIAGLAIQEPFVKGKGTCPASCKGLGDMGRLLAAVGASEFSQQSLCQLRSAALQEIRKMRRQLTEELNLLVPDLELALDPKMTPPSHAQMNALRQIILCAMADRVARKKHGKVYECMQTEDVVSIHGDSVLFNDQPPWVVFQEITEDTNNKMKLRMLCPIEEHWLPTLAPKHCVLSEPLDSPPPEYNAAKDCLLVWQNGTYGPLAWELSKSQQKVPTHWKERFNWFAKALLEGQVIKYFKMFAKHYVSPPAIIVKRYSALSQRSSDLVAALRQADICSKKDLSTKWENDPQFLLKIVLDWLPSEVHGKVKMSWPPKTT</sequence>
<feature type="compositionally biased region" description="Basic and acidic residues" evidence="8">
    <location>
        <begin position="516"/>
        <end position="525"/>
    </location>
</feature>
<dbReference type="InterPro" id="IPR056371">
    <property type="entry name" value="DHX37-like_C"/>
</dbReference>
<feature type="region of interest" description="Disordered" evidence="8">
    <location>
        <begin position="76"/>
        <end position="202"/>
    </location>
</feature>
<dbReference type="InterPro" id="IPR014001">
    <property type="entry name" value="Helicase_ATP-bd"/>
</dbReference>
<dbReference type="Pfam" id="PF00270">
    <property type="entry name" value="DEAD"/>
    <property type="match status" value="1"/>
</dbReference>
<keyword evidence="6" id="KW-0067">ATP-binding</keyword>
<feature type="domain" description="Helicase C-terminal" evidence="10">
    <location>
        <begin position="545"/>
        <end position="731"/>
    </location>
</feature>
<feature type="compositionally biased region" description="Basic and acidic residues" evidence="8">
    <location>
        <begin position="535"/>
        <end position="550"/>
    </location>
</feature>
<feature type="compositionally biased region" description="Basic and acidic residues" evidence="8">
    <location>
        <begin position="15"/>
        <end position="25"/>
    </location>
</feature>
<comment type="similarity">
    <text evidence="1">Belongs to the DEAD box helicase family. DEAH subfamily.</text>
</comment>
<evidence type="ECO:0000259" key="10">
    <source>
        <dbReference type="PROSITE" id="PS51194"/>
    </source>
</evidence>
<dbReference type="PROSITE" id="PS00690">
    <property type="entry name" value="DEAH_ATP_HELICASE"/>
    <property type="match status" value="1"/>
</dbReference>
<dbReference type="CTD" id="31205"/>
<dbReference type="InterPro" id="IPR011709">
    <property type="entry name" value="DEAD-box_helicase_OB_fold"/>
</dbReference>
<keyword evidence="4" id="KW-0378">Hydrolase</keyword>
<keyword evidence="3" id="KW-0547">Nucleotide-binding</keyword>
<dbReference type="SUPFAM" id="SSF52540">
    <property type="entry name" value="P-loop containing nucleoside triphosphate hydrolases"/>
    <property type="match status" value="1"/>
</dbReference>
<dbReference type="InterPro" id="IPR011545">
    <property type="entry name" value="DEAD/DEAH_box_helicase_dom"/>
</dbReference>
<feature type="region of interest" description="Disordered" evidence="8">
    <location>
        <begin position="474"/>
        <end position="593"/>
    </location>
</feature>
<evidence type="ECO:0000256" key="5">
    <source>
        <dbReference type="ARBA" id="ARBA00022806"/>
    </source>
</evidence>
<dbReference type="SMART" id="SM00490">
    <property type="entry name" value="HELICc"/>
    <property type="match status" value="1"/>
</dbReference>
<name>A0AAJ7WGY2_9ACAR</name>
<dbReference type="KEGG" id="goe:100904795"/>
<dbReference type="AlphaFoldDB" id="A0AAJ7WGY2"/>
<evidence type="ECO:0000313" key="12">
    <source>
        <dbReference type="RefSeq" id="XP_028966570.1"/>
    </source>
</evidence>
<evidence type="ECO:0000256" key="6">
    <source>
        <dbReference type="ARBA" id="ARBA00022840"/>
    </source>
</evidence>
<reference evidence="12" key="1">
    <citation type="submission" date="2025-08" db="UniProtKB">
        <authorList>
            <consortium name="RefSeq"/>
        </authorList>
    </citation>
    <scope>IDENTIFICATION</scope>
</reference>
<keyword evidence="5 12" id="KW-0347">Helicase</keyword>
<comment type="catalytic activity">
    <reaction evidence="7">
        <text>ATP + H2O = ADP + phosphate + H(+)</text>
        <dbReference type="Rhea" id="RHEA:13065"/>
        <dbReference type="ChEBI" id="CHEBI:15377"/>
        <dbReference type="ChEBI" id="CHEBI:15378"/>
        <dbReference type="ChEBI" id="CHEBI:30616"/>
        <dbReference type="ChEBI" id="CHEBI:43474"/>
        <dbReference type="ChEBI" id="CHEBI:456216"/>
        <dbReference type="EC" id="3.6.4.13"/>
    </reaction>
</comment>
<dbReference type="PANTHER" id="PTHR18934">
    <property type="entry name" value="ATP-DEPENDENT RNA HELICASE"/>
    <property type="match status" value="1"/>
</dbReference>
<dbReference type="InterPro" id="IPR002464">
    <property type="entry name" value="DNA/RNA_helicase_DEAH_CS"/>
</dbReference>
<dbReference type="Proteomes" id="UP000694867">
    <property type="component" value="Unplaced"/>
</dbReference>
<dbReference type="Pfam" id="PF07717">
    <property type="entry name" value="OB_NTP_bind"/>
    <property type="match status" value="1"/>
</dbReference>
<feature type="compositionally biased region" description="Basic residues" evidence="8">
    <location>
        <begin position="101"/>
        <end position="119"/>
    </location>
</feature>
<dbReference type="Gene3D" id="3.40.50.300">
    <property type="entry name" value="P-loop containing nucleotide triphosphate hydrolases"/>
    <property type="match status" value="3"/>
</dbReference>
<evidence type="ECO:0000259" key="9">
    <source>
        <dbReference type="PROSITE" id="PS51192"/>
    </source>
</evidence>
<dbReference type="PROSITE" id="PS51192">
    <property type="entry name" value="HELICASE_ATP_BIND_1"/>
    <property type="match status" value="1"/>
</dbReference>
<evidence type="ECO:0000256" key="4">
    <source>
        <dbReference type="ARBA" id="ARBA00022801"/>
    </source>
</evidence>
<dbReference type="Pfam" id="PF00271">
    <property type="entry name" value="Helicase_C"/>
    <property type="match status" value="1"/>
</dbReference>
<evidence type="ECO:0000256" key="2">
    <source>
        <dbReference type="ARBA" id="ARBA00012552"/>
    </source>
</evidence>
<feature type="domain" description="Helicase ATP-binding" evidence="9">
    <location>
        <begin position="247"/>
        <end position="413"/>
    </location>
</feature>
<feature type="region of interest" description="Disordered" evidence="8">
    <location>
        <begin position="15"/>
        <end position="49"/>
    </location>
</feature>
<dbReference type="GO" id="GO:0003724">
    <property type="term" value="F:RNA helicase activity"/>
    <property type="evidence" value="ECO:0007669"/>
    <property type="project" value="UniProtKB-EC"/>
</dbReference>
<dbReference type="PANTHER" id="PTHR18934:SF99">
    <property type="entry name" value="ATP-DEPENDENT RNA HELICASE DHX37-RELATED"/>
    <property type="match status" value="1"/>
</dbReference>
<evidence type="ECO:0000256" key="3">
    <source>
        <dbReference type="ARBA" id="ARBA00022741"/>
    </source>
</evidence>
<dbReference type="FunFam" id="3.40.50.300:FF:000637">
    <property type="entry name" value="ATP-dependent RNA helicase DHX37/DHR1"/>
    <property type="match status" value="1"/>
</dbReference>
<dbReference type="SMART" id="SM00487">
    <property type="entry name" value="DEXDc"/>
    <property type="match status" value="1"/>
</dbReference>
<evidence type="ECO:0000256" key="7">
    <source>
        <dbReference type="ARBA" id="ARBA00047984"/>
    </source>
</evidence>
<dbReference type="InterPro" id="IPR001650">
    <property type="entry name" value="Helicase_C-like"/>
</dbReference>
<dbReference type="GO" id="GO:0005524">
    <property type="term" value="F:ATP binding"/>
    <property type="evidence" value="ECO:0007669"/>
    <property type="project" value="UniProtKB-KW"/>
</dbReference>
<evidence type="ECO:0000256" key="8">
    <source>
        <dbReference type="SAM" id="MobiDB-lite"/>
    </source>
</evidence>
<dbReference type="GO" id="GO:0016787">
    <property type="term" value="F:hydrolase activity"/>
    <property type="evidence" value="ECO:0007669"/>
    <property type="project" value="UniProtKB-KW"/>
</dbReference>
<organism evidence="11 12">
    <name type="scientific">Galendromus occidentalis</name>
    <name type="common">western predatory mite</name>
    <dbReference type="NCBI Taxonomy" id="34638"/>
    <lineage>
        <taxon>Eukaryota</taxon>
        <taxon>Metazoa</taxon>
        <taxon>Ecdysozoa</taxon>
        <taxon>Arthropoda</taxon>
        <taxon>Chelicerata</taxon>
        <taxon>Arachnida</taxon>
        <taxon>Acari</taxon>
        <taxon>Parasitiformes</taxon>
        <taxon>Mesostigmata</taxon>
        <taxon>Gamasina</taxon>
        <taxon>Phytoseioidea</taxon>
        <taxon>Phytoseiidae</taxon>
        <taxon>Typhlodrominae</taxon>
        <taxon>Galendromus</taxon>
    </lineage>
</organism>
<dbReference type="GO" id="GO:0005730">
    <property type="term" value="C:nucleolus"/>
    <property type="evidence" value="ECO:0007669"/>
    <property type="project" value="TreeGrafter"/>
</dbReference>
<dbReference type="GO" id="GO:0000462">
    <property type="term" value="P:maturation of SSU-rRNA from tricistronic rRNA transcript (SSU-rRNA, 5.8S rRNA, LSU-rRNA)"/>
    <property type="evidence" value="ECO:0007669"/>
    <property type="project" value="TreeGrafter"/>
</dbReference>
<dbReference type="GO" id="GO:0003723">
    <property type="term" value="F:RNA binding"/>
    <property type="evidence" value="ECO:0007669"/>
    <property type="project" value="TreeGrafter"/>
</dbReference>
<dbReference type="Gene3D" id="1.20.120.1080">
    <property type="match status" value="1"/>
</dbReference>
<dbReference type="PROSITE" id="PS51194">
    <property type="entry name" value="HELICASE_CTER"/>
    <property type="match status" value="1"/>
</dbReference>
<gene>
    <name evidence="12" type="primary">LOC100904795</name>
</gene>
<feature type="compositionally biased region" description="Acidic residues" evidence="8">
    <location>
        <begin position="144"/>
        <end position="169"/>
    </location>
</feature>
<dbReference type="Pfam" id="PF21010">
    <property type="entry name" value="HA2_C"/>
    <property type="match status" value="1"/>
</dbReference>
<dbReference type="CDD" id="cd18791">
    <property type="entry name" value="SF2_C_RHA"/>
    <property type="match status" value="1"/>
</dbReference>
<evidence type="ECO:0000256" key="1">
    <source>
        <dbReference type="ARBA" id="ARBA00008792"/>
    </source>
</evidence>
<keyword evidence="11" id="KW-1185">Reference proteome</keyword>
<dbReference type="Pfam" id="PF23362">
    <property type="entry name" value="DHX37_C"/>
    <property type="match status" value="1"/>
</dbReference>
<feature type="compositionally biased region" description="Acidic residues" evidence="8">
    <location>
        <begin position="553"/>
        <end position="584"/>
    </location>
</feature>
<dbReference type="CDD" id="cd17982">
    <property type="entry name" value="DEXHc_DHX37"/>
    <property type="match status" value="1"/>
</dbReference>
<dbReference type="GeneID" id="100904795"/>
<protein>
    <recommendedName>
        <fullName evidence="2">RNA helicase</fullName>
        <ecNumber evidence="2">3.6.4.13</ecNumber>
    </recommendedName>
</protein>